<dbReference type="Proteomes" id="UP000597762">
    <property type="component" value="Unassembled WGS sequence"/>
</dbReference>
<accession>A0A812AX00</accession>
<sequence>MNTSKIPTPNDFLTMPTAFRPGRLNNLEILERVFPLQRKSVLELVLQGCNGDLVKAIEHFLSAQDTLIAQHHYHLNSSTQNHDITHSQHSSHPYLNNTSFRPVNRHKLTFGGLKSAFTPLSPLAAFNGLHSAFRPHVSTFPPNIFRGQFLSHHHHHQQQQQQQQQIHSAGDILTSPSQIAYQNLSTIPTSSLSGIVASPFSLHSYRTLTIENTAISKMADKNSNKQNLTESDRISNKWENNSQLTNNAGNSVKDGD</sequence>
<protein>
    <submittedName>
        <fullName evidence="4">DMRT4_5</fullName>
    </submittedName>
</protein>
<organism evidence="4 5">
    <name type="scientific">Acanthosepion pharaonis</name>
    <name type="common">Pharaoh cuttlefish</name>
    <name type="synonym">Sepia pharaonis</name>
    <dbReference type="NCBI Taxonomy" id="158019"/>
    <lineage>
        <taxon>Eukaryota</taxon>
        <taxon>Metazoa</taxon>
        <taxon>Spiralia</taxon>
        <taxon>Lophotrochozoa</taxon>
        <taxon>Mollusca</taxon>
        <taxon>Cephalopoda</taxon>
        <taxon>Coleoidea</taxon>
        <taxon>Decapodiformes</taxon>
        <taxon>Sepiida</taxon>
        <taxon>Sepiina</taxon>
        <taxon>Sepiidae</taxon>
        <taxon>Acanthosepion</taxon>
    </lineage>
</organism>
<feature type="region of interest" description="Disordered" evidence="2">
    <location>
        <begin position="221"/>
        <end position="256"/>
    </location>
</feature>
<dbReference type="InterPro" id="IPR009060">
    <property type="entry name" value="UBA-like_sf"/>
</dbReference>
<dbReference type="CDD" id="cd14370">
    <property type="entry name" value="CUE_DMA"/>
    <property type="match status" value="1"/>
</dbReference>
<evidence type="ECO:0000256" key="2">
    <source>
        <dbReference type="SAM" id="MobiDB-lite"/>
    </source>
</evidence>
<evidence type="ECO:0000313" key="4">
    <source>
        <dbReference type="EMBL" id="CAE1165466.1"/>
    </source>
</evidence>
<name>A0A812AX00_ACAPH</name>
<gene>
    <name evidence="4" type="ORF">SPHA_8480</name>
</gene>
<evidence type="ECO:0000313" key="5">
    <source>
        <dbReference type="Proteomes" id="UP000597762"/>
    </source>
</evidence>
<reference evidence="4" key="1">
    <citation type="submission" date="2021-01" db="EMBL/GenBank/DDBJ databases">
        <authorList>
            <person name="Li R."/>
            <person name="Bekaert M."/>
        </authorList>
    </citation>
    <scope>NUCLEOTIDE SEQUENCE</scope>
    <source>
        <strain evidence="4">Farmed</strain>
    </source>
</reference>
<dbReference type="AlphaFoldDB" id="A0A812AX00"/>
<proteinExistence type="inferred from homology"/>
<keyword evidence="5" id="KW-1185">Reference proteome</keyword>
<dbReference type="EMBL" id="CAHIKZ030000274">
    <property type="protein sequence ID" value="CAE1165466.1"/>
    <property type="molecule type" value="Genomic_DNA"/>
</dbReference>
<evidence type="ECO:0000259" key="3">
    <source>
        <dbReference type="Pfam" id="PF03474"/>
    </source>
</evidence>
<dbReference type="Pfam" id="PF03474">
    <property type="entry name" value="DMA"/>
    <property type="match status" value="1"/>
</dbReference>
<feature type="compositionally biased region" description="Polar residues" evidence="2">
    <location>
        <begin position="237"/>
        <end position="250"/>
    </location>
</feature>
<dbReference type="InterPro" id="IPR005173">
    <property type="entry name" value="DMA"/>
</dbReference>
<comment type="similarity">
    <text evidence="1">Belongs to the DMRT family.</text>
</comment>
<evidence type="ECO:0000256" key="1">
    <source>
        <dbReference type="ARBA" id="ARBA00006834"/>
    </source>
</evidence>
<dbReference type="SUPFAM" id="SSF46934">
    <property type="entry name" value="UBA-like"/>
    <property type="match status" value="1"/>
</dbReference>
<feature type="domain" description="DMA" evidence="3">
    <location>
        <begin position="26"/>
        <end position="60"/>
    </location>
</feature>
<dbReference type="OrthoDB" id="6162476at2759"/>
<comment type="caution">
    <text evidence="4">The sequence shown here is derived from an EMBL/GenBank/DDBJ whole genome shotgun (WGS) entry which is preliminary data.</text>
</comment>